<dbReference type="InterPro" id="IPR005031">
    <property type="entry name" value="COQ10_START"/>
</dbReference>
<dbReference type="Proteomes" id="UP001596408">
    <property type="component" value="Unassembled WGS sequence"/>
</dbReference>
<dbReference type="RefSeq" id="WP_379695426.1">
    <property type="nucleotide sequence ID" value="NZ_JBHSXH010000015.1"/>
</dbReference>
<protein>
    <submittedName>
        <fullName evidence="2">SRPBCC family protein</fullName>
    </submittedName>
</protein>
<dbReference type="InterPro" id="IPR023393">
    <property type="entry name" value="START-like_dom_sf"/>
</dbReference>
<dbReference type="CDD" id="cd07820">
    <property type="entry name" value="SRPBCC_3"/>
    <property type="match status" value="1"/>
</dbReference>
<dbReference type="Gene3D" id="3.30.530.20">
    <property type="match status" value="1"/>
</dbReference>
<comment type="caution">
    <text evidence="2">The sequence shown here is derived from an EMBL/GenBank/DDBJ whole genome shotgun (WGS) entry which is preliminary data.</text>
</comment>
<name>A0ABD5TXK3_9EURY</name>
<keyword evidence="3" id="KW-1185">Reference proteome</keyword>
<dbReference type="EMBL" id="JBHSXH010000015">
    <property type="protein sequence ID" value="MFC6825316.1"/>
    <property type="molecule type" value="Genomic_DNA"/>
</dbReference>
<organism evidence="2 3">
    <name type="scientific">Halopelagius fulvigenes</name>
    <dbReference type="NCBI Taxonomy" id="1198324"/>
    <lineage>
        <taxon>Archaea</taxon>
        <taxon>Methanobacteriati</taxon>
        <taxon>Methanobacteriota</taxon>
        <taxon>Stenosarchaea group</taxon>
        <taxon>Halobacteria</taxon>
        <taxon>Halobacteriales</taxon>
        <taxon>Haloferacaceae</taxon>
    </lineage>
</organism>
<sequence>MATYSRRTRIDAPLSEVWDFHSRVSGLKTLTPEWTNLRIEAVRGPEGESDPEILEQGSQIRMSARPFGVGPRRRWTSRIVAREEGDGSAMFRDDMVGGPFESWVHTHRFFADGGGTILEDEVEYELPCGPLGRAATPFASVGFEPMFRERHRRARAVLE</sequence>
<evidence type="ECO:0000259" key="1">
    <source>
        <dbReference type="Pfam" id="PF03364"/>
    </source>
</evidence>
<feature type="domain" description="Coenzyme Q-binding protein COQ10 START" evidence="1">
    <location>
        <begin position="10"/>
        <end position="135"/>
    </location>
</feature>
<proteinExistence type="predicted"/>
<evidence type="ECO:0000313" key="2">
    <source>
        <dbReference type="EMBL" id="MFC6825316.1"/>
    </source>
</evidence>
<reference evidence="2 3" key="1">
    <citation type="journal article" date="2019" name="Int. J. Syst. Evol. Microbiol.">
        <title>The Global Catalogue of Microorganisms (GCM) 10K type strain sequencing project: providing services to taxonomists for standard genome sequencing and annotation.</title>
        <authorList>
            <consortium name="The Broad Institute Genomics Platform"/>
            <consortium name="The Broad Institute Genome Sequencing Center for Infectious Disease"/>
            <person name="Wu L."/>
            <person name="Ma J."/>
        </authorList>
    </citation>
    <scope>NUCLEOTIDE SEQUENCE [LARGE SCALE GENOMIC DNA]</scope>
    <source>
        <strain evidence="2 3">YIM 94188</strain>
    </source>
</reference>
<gene>
    <name evidence="2" type="ORF">ACFQEV_10000</name>
</gene>
<dbReference type="AlphaFoldDB" id="A0ABD5TXK3"/>
<dbReference type="SUPFAM" id="SSF55961">
    <property type="entry name" value="Bet v1-like"/>
    <property type="match status" value="1"/>
</dbReference>
<dbReference type="Pfam" id="PF03364">
    <property type="entry name" value="Polyketide_cyc"/>
    <property type="match status" value="1"/>
</dbReference>
<accession>A0ABD5TXK3</accession>
<evidence type="ECO:0000313" key="3">
    <source>
        <dbReference type="Proteomes" id="UP001596408"/>
    </source>
</evidence>